<dbReference type="InterPro" id="IPR044566">
    <property type="entry name" value="RMV1-like"/>
</dbReference>
<keyword evidence="6 8" id="KW-0472">Membrane</keyword>
<dbReference type="PANTHER" id="PTHR45826:SF2">
    <property type="entry name" value="AMINO ACID TRANSPORTER"/>
    <property type="match status" value="1"/>
</dbReference>
<dbReference type="AlphaFoldDB" id="A0A146KFP2"/>
<evidence type="ECO:0000256" key="1">
    <source>
        <dbReference type="ARBA" id="ARBA00004651"/>
    </source>
</evidence>
<evidence type="ECO:0000256" key="8">
    <source>
        <dbReference type="SAM" id="Phobius"/>
    </source>
</evidence>
<keyword evidence="3" id="KW-1003">Cell membrane</keyword>
<feature type="transmembrane region" description="Helical" evidence="8">
    <location>
        <begin position="425"/>
        <end position="444"/>
    </location>
</feature>
<feature type="transmembrane region" description="Helical" evidence="8">
    <location>
        <begin position="259"/>
        <end position="280"/>
    </location>
</feature>
<feature type="transmembrane region" description="Helical" evidence="8">
    <location>
        <begin position="38"/>
        <end position="60"/>
    </location>
</feature>
<reference evidence="9" key="1">
    <citation type="submission" date="2015-07" db="EMBL/GenBank/DDBJ databases">
        <title>Adaptation to a free-living lifestyle via gene acquisitions in the diplomonad Trepomonas sp. PC1.</title>
        <authorList>
            <person name="Xu F."/>
            <person name="Jerlstrom-Hultqvist J."/>
            <person name="Kolisko M."/>
            <person name="Simpson A.G.B."/>
            <person name="Roger A.J."/>
            <person name="Svard S.G."/>
            <person name="Andersson J.O."/>
        </authorList>
    </citation>
    <scope>NUCLEOTIDE SEQUENCE</scope>
    <source>
        <strain evidence="9">PC1</strain>
    </source>
</reference>
<dbReference type="GO" id="GO:0015203">
    <property type="term" value="F:polyamine transmembrane transporter activity"/>
    <property type="evidence" value="ECO:0007669"/>
    <property type="project" value="UniProtKB-ARBA"/>
</dbReference>
<feature type="non-terminal residue" evidence="9">
    <location>
        <position position="1"/>
    </location>
</feature>
<evidence type="ECO:0000256" key="4">
    <source>
        <dbReference type="ARBA" id="ARBA00022692"/>
    </source>
</evidence>
<gene>
    <name evidence="9" type="ORF">TPC1_12566</name>
</gene>
<organism evidence="9">
    <name type="scientific">Trepomonas sp. PC1</name>
    <dbReference type="NCBI Taxonomy" id="1076344"/>
    <lineage>
        <taxon>Eukaryota</taxon>
        <taxon>Metamonada</taxon>
        <taxon>Diplomonadida</taxon>
        <taxon>Hexamitidae</taxon>
        <taxon>Hexamitinae</taxon>
        <taxon>Trepomonas</taxon>
    </lineage>
</organism>
<comment type="subcellular location">
    <subcellularLocation>
        <location evidence="1">Cell membrane</location>
        <topology evidence="1">Multi-pass membrane protein</topology>
    </subcellularLocation>
</comment>
<dbReference type="InterPro" id="IPR002293">
    <property type="entry name" value="AA/rel_permease1"/>
</dbReference>
<dbReference type="Pfam" id="PF13520">
    <property type="entry name" value="AA_permease_2"/>
    <property type="match status" value="1"/>
</dbReference>
<keyword evidence="4 8" id="KW-0812">Transmembrane</keyword>
<evidence type="ECO:0000256" key="3">
    <source>
        <dbReference type="ARBA" id="ARBA00022475"/>
    </source>
</evidence>
<keyword evidence="2" id="KW-0813">Transport</keyword>
<dbReference type="EMBL" id="GDID01001912">
    <property type="protein sequence ID" value="JAP94694.1"/>
    <property type="molecule type" value="Transcribed_RNA"/>
</dbReference>
<evidence type="ECO:0000256" key="2">
    <source>
        <dbReference type="ARBA" id="ARBA00022448"/>
    </source>
</evidence>
<feature type="transmembrane region" description="Helical" evidence="8">
    <location>
        <begin position="464"/>
        <end position="487"/>
    </location>
</feature>
<protein>
    <submittedName>
        <fullName evidence="9">Amino acid permease</fullName>
    </submittedName>
</protein>
<feature type="transmembrane region" description="Helical" evidence="8">
    <location>
        <begin position="493"/>
        <end position="516"/>
    </location>
</feature>
<evidence type="ECO:0000256" key="7">
    <source>
        <dbReference type="ARBA" id="ARBA00024041"/>
    </source>
</evidence>
<dbReference type="GO" id="GO:0005886">
    <property type="term" value="C:plasma membrane"/>
    <property type="evidence" value="ECO:0007669"/>
    <property type="project" value="UniProtKB-SubCell"/>
</dbReference>
<evidence type="ECO:0000256" key="6">
    <source>
        <dbReference type="ARBA" id="ARBA00023136"/>
    </source>
</evidence>
<comment type="similarity">
    <text evidence="7">Belongs to the amino acid-polyamine-organocation (APC) superfamily. Polyamine:cation symporter (PHS) (TC 2.A.3.12) family.</text>
</comment>
<name>A0A146KFP2_9EUKA</name>
<feature type="transmembrane region" description="Helical" evidence="8">
    <location>
        <begin position="7"/>
        <end position="26"/>
    </location>
</feature>
<evidence type="ECO:0000313" key="9">
    <source>
        <dbReference type="EMBL" id="JAP94694.1"/>
    </source>
</evidence>
<feature type="transmembrane region" description="Helical" evidence="8">
    <location>
        <begin position="400"/>
        <end position="419"/>
    </location>
</feature>
<dbReference type="PIRSF" id="PIRSF006060">
    <property type="entry name" value="AA_transporter"/>
    <property type="match status" value="1"/>
</dbReference>
<feature type="transmembrane region" description="Helical" evidence="8">
    <location>
        <begin position="184"/>
        <end position="205"/>
    </location>
</feature>
<feature type="transmembrane region" description="Helical" evidence="8">
    <location>
        <begin position="306"/>
        <end position="325"/>
    </location>
</feature>
<keyword evidence="5 8" id="KW-1133">Transmembrane helix</keyword>
<sequence length="561" mass="63113">PISQEKTLGVLQMTLITYFLICAGPYGLEEAIAGAGPFLSLVAIILVPFLLSFPLSLFCAEMGTIFPQTGSTIMWALDIVHGFEKFLSQPIPAFISPAQNLEYQSKIKKASKQLKIANFVVRVYSYTLAMKAVADNSMYPTLFCDYLSTMVPALELWYWRIVVAVVSFFFLGWLNFYGLDIVGWMQYVFTVVVLAPILIMVFMTFPKWDFAHLSPKIQPEEIDIGLLLSNVVWCCMGFDQSTNLLGDVRNPKRTMPISMILVVIMVVISYFVPVMSAAMIETDPAQWYSGAFAEISIKIPGCENGWLKYMLTIAGAISALSIQNASIACTSREMFTNAHCGLLPFAGWMDKLKTFKKQKHIQVDNQSSVHSESLQTDDTNNSLNADYEVMNDEDFEESGLVPWITIIVVSTLPIALMFFDFATLVTIDGFLMIFSMFLQIWFYVYARHGKFGHYSRHPPDGTTFYLHGSVWMTIAMIGTPLIVSTVLITTNGWLSVIIYLIILVAMFALWGVECLVKRCKNKGKEHQLANQREVLMTNQVYQQVESSDDVPTPQILVEKVI</sequence>
<dbReference type="Gene3D" id="1.20.1740.10">
    <property type="entry name" value="Amino acid/polyamine transporter I"/>
    <property type="match status" value="1"/>
</dbReference>
<proteinExistence type="inferred from homology"/>
<evidence type="ECO:0000256" key="5">
    <source>
        <dbReference type="ARBA" id="ARBA00022989"/>
    </source>
</evidence>
<feature type="transmembrane region" description="Helical" evidence="8">
    <location>
        <begin position="157"/>
        <end position="178"/>
    </location>
</feature>
<dbReference type="PANTHER" id="PTHR45826">
    <property type="entry name" value="POLYAMINE TRANSPORTER PUT1"/>
    <property type="match status" value="1"/>
</dbReference>
<accession>A0A146KFP2</accession>